<evidence type="ECO:0000313" key="8">
    <source>
        <dbReference type="EMBL" id="TMQ60684.1"/>
    </source>
</evidence>
<comment type="similarity">
    <text evidence="5">Belongs to the RimM family.</text>
</comment>
<dbReference type="Pfam" id="PF01782">
    <property type="entry name" value="RimM"/>
    <property type="match status" value="1"/>
</dbReference>
<dbReference type="EMBL" id="VBOW01000013">
    <property type="protein sequence ID" value="TMQ60684.1"/>
    <property type="molecule type" value="Genomic_DNA"/>
</dbReference>
<evidence type="ECO:0000256" key="1">
    <source>
        <dbReference type="ARBA" id="ARBA00022490"/>
    </source>
</evidence>
<dbReference type="InterPro" id="IPR036976">
    <property type="entry name" value="RimM_N_sf"/>
</dbReference>
<comment type="domain">
    <text evidence="5">The PRC barrel domain binds ribosomal protein uS19.</text>
</comment>
<dbReference type="InterPro" id="IPR011961">
    <property type="entry name" value="RimM"/>
</dbReference>
<name>A0A538TAW6_UNCEI</name>
<comment type="function">
    <text evidence="5">An accessory protein needed during the final step in the assembly of 30S ribosomal subunit, possibly for assembly of the head region. Essential for efficient processing of 16S rRNA. May be needed both before and after RbfA during the maturation of 16S rRNA. It has affinity for free ribosomal 30S subunits but not for 70S ribosomes.</text>
</comment>
<evidence type="ECO:0000256" key="5">
    <source>
        <dbReference type="HAMAP-Rule" id="MF_00014"/>
    </source>
</evidence>
<dbReference type="PANTHER" id="PTHR33692">
    <property type="entry name" value="RIBOSOME MATURATION FACTOR RIMM"/>
    <property type="match status" value="1"/>
</dbReference>
<dbReference type="InterPro" id="IPR011033">
    <property type="entry name" value="PRC_barrel-like_sf"/>
</dbReference>
<dbReference type="InterPro" id="IPR009000">
    <property type="entry name" value="Transl_B-barrel_sf"/>
</dbReference>
<gene>
    <name evidence="5 8" type="primary">rimM</name>
    <name evidence="8" type="ORF">E6K76_01425</name>
</gene>
<protein>
    <recommendedName>
        <fullName evidence="5">Ribosome maturation factor RimM</fullName>
    </recommendedName>
</protein>
<evidence type="ECO:0000256" key="2">
    <source>
        <dbReference type="ARBA" id="ARBA00022517"/>
    </source>
</evidence>
<dbReference type="Gene3D" id="2.30.30.240">
    <property type="entry name" value="PRC-barrel domain"/>
    <property type="match status" value="1"/>
</dbReference>
<keyword evidence="1 5" id="KW-0963">Cytoplasm</keyword>
<evidence type="ECO:0000256" key="4">
    <source>
        <dbReference type="ARBA" id="ARBA00023186"/>
    </source>
</evidence>
<keyword evidence="3 5" id="KW-0698">rRNA processing</keyword>
<dbReference type="SUPFAM" id="SSF50447">
    <property type="entry name" value="Translation proteins"/>
    <property type="match status" value="1"/>
</dbReference>
<dbReference type="HAMAP" id="MF_00014">
    <property type="entry name" value="Ribosome_mat_RimM"/>
    <property type="match status" value="1"/>
</dbReference>
<dbReference type="GO" id="GO:0005737">
    <property type="term" value="C:cytoplasm"/>
    <property type="evidence" value="ECO:0007669"/>
    <property type="project" value="UniProtKB-SubCell"/>
</dbReference>
<dbReference type="Gene3D" id="2.40.30.60">
    <property type="entry name" value="RimM"/>
    <property type="match status" value="1"/>
</dbReference>
<dbReference type="GO" id="GO:0042274">
    <property type="term" value="P:ribosomal small subunit biogenesis"/>
    <property type="evidence" value="ECO:0007669"/>
    <property type="project" value="UniProtKB-UniRule"/>
</dbReference>
<sequence length="188" mass="20120">MRLQAPGTGAPCSRLPTERPEEPILVGSIARAHGIKGEVVVDVWSDAPERFAPGGRVTARLVGGMERPLTVRAARPFGERLLLSFEGVATRTEAEALRGADLTIPRRDVAALPDGTHYRFELLGLRVLTREGSELGTVADIFSTGSNDVIVVRGSRGETLLPFLASVVLSIDLERGEMTVEVPPGLSE</sequence>
<comment type="subcellular location">
    <subcellularLocation>
        <location evidence="5">Cytoplasm</location>
    </subcellularLocation>
</comment>
<evidence type="ECO:0000259" key="6">
    <source>
        <dbReference type="Pfam" id="PF01782"/>
    </source>
</evidence>
<feature type="domain" description="Ribosome maturation factor RimM PRC barrel" evidence="7">
    <location>
        <begin position="120"/>
        <end position="186"/>
    </location>
</feature>
<dbReference type="InterPro" id="IPR056792">
    <property type="entry name" value="PRC_RimM"/>
</dbReference>
<dbReference type="SUPFAM" id="SSF50346">
    <property type="entry name" value="PRC-barrel domain"/>
    <property type="match status" value="1"/>
</dbReference>
<dbReference type="Proteomes" id="UP000316852">
    <property type="component" value="Unassembled WGS sequence"/>
</dbReference>
<evidence type="ECO:0000313" key="9">
    <source>
        <dbReference type="Proteomes" id="UP000316852"/>
    </source>
</evidence>
<dbReference type="Pfam" id="PF24986">
    <property type="entry name" value="PRC_RimM"/>
    <property type="match status" value="1"/>
</dbReference>
<proteinExistence type="inferred from homology"/>
<keyword evidence="4 5" id="KW-0143">Chaperone</keyword>
<reference evidence="8 9" key="1">
    <citation type="journal article" date="2019" name="Nat. Microbiol.">
        <title>Mediterranean grassland soil C-N compound turnover is dependent on rainfall and depth, and is mediated by genomically divergent microorganisms.</title>
        <authorList>
            <person name="Diamond S."/>
            <person name="Andeer P.F."/>
            <person name="Li Z."/>
            <person name="Crits-Christoph A."/>
            <person name="Burstein D."/>
            <person name="Anantharaman K."/>
            <person name="Lane K.R."/>
            <person name="Thomas B.C."/>
            <person name="Pan C."/>
            <person name="Northen T.R."/>
            <person name="Banfield J.F."/>
        </authorList>
    </citation>
    <scope>NUCLEOTIDE SEQUENCE [LARGE SCALE GENOMIC DNA]</scope>
    <source>
        <strain evidence="8">WS_6</strain>
    </source>
</reference>
<dbReference type="GO" id="GO:0006364">
    <property type="term" value="P:rRNA processing"/>
    <property type="evidence" value="ECO:0007669"/>
    <property type="project" value="UniProtKB-UniRule"/>
</dbReference>
<dbReference type="InterPro" id="IPR002676">
    <property type="entry name" value="RimM_N"/>
</dbReference>
<dbReference type="PANTHER" id="PTHR33692:SF1">
    <property type="entry name" value="RIBOSOME MATURATION FACTOR RIMM"/>
    <property type="match status" value="1"/>
</dbReference>
<dbReference type="GO" id="GO:0005840">
    <property type="term" value="C:ribosome"/>
    <property type="evidence" value="ECO:0007669"/>
    <property type="project" value="InterPro"/>
</dbReference>
<feature type="domain" description="RimM N-terminal" evidence="6">
    <location>
        <begin position="26"/>
        <end position="107"/>
    </location>
</feature>
<evidence type="ECO:0000259" key="7">
    <source>
        <dbReference type="Pfam" id="PF24986"/>
    </source>
</evidence>
<accession>A0A538TAW6</accession>
<evidence type="ECO:0000256" key="3">
    <source>
        <dbReference type="ARBA" id="ARBA00022552"/>
    </source>
</evidence>
<keyword evidence="2 5" id="KW-0690">Ribosome biogenesis</keyword>
<comment type="subunit">
    <text evidence="5">Binds ribosomal protein uS19.</text>
</comment>
<comment type="caution">
    <text evidence="8">The sequence shown here is derived from an EMBL/GenBank/DDBJ whole genome shotgun (WGS) entry which is preliminary data.</text>
</comment>
<dbReference type="AlphaFoldDB" id="A0A538TAW6"/>
<dbReference type="GO" id="GO:0043022">
    <property type="term" value="F:ribosome binding"/>
    <property type="evidence" value="ECO:0007669"/>
    <property type="project" value="InterPro"/>
</dbReference>
<dbReference type="NCBIfam" id="TIGR02273">
    <property type="entry name" value="16S_RimM"/>
    <property type="match status" value="1"/>
</dbReference>
<organism evidence="8 9">
    <name type="scientific">Eiseniibacteriota bacterium</name>
    <dbReference type="NCBI Taxonomy" id="2212470"/>
    <lineage>
        <taxon>Bacteria</taxon>
        <taxon>Candidatus Eiseniibacteriota</taxon>
    </lineage>
</organism>